<comment type="caution">
    <text evidence="2">The sequence shown here is derived from an EMBL/GenBank/DDBJ whole genome shotgun (WGS) entry which is preliminary data.</text>
</comment>
<dbReference type="EMBL" id="APAU02000185">
    <property type="protein sequence ID" value="EUB55099.1"/>
    <property type="molecule type" value="Genomic_DNA"/>
</dbReference>
<proteinExistence type="predicted"/>
<name>W6UNX5_ECHGR</name>
<reference evidence="2 3" key="1">
    <citation type="journal article" date="2013" name="Nat. Genet.">
        <title>The genome of the hydatid tapeworm Echinococcus granulosus.</title>
        <authorList>
            <person name="Zheng H."/>
            <person name="Zhang W."/>
            <person name="Zhang L."/>
            <person name="Zhang Z."/>
            <person name="Li J."/>
            <person name="Lu G."/>
            <person name="Zhu Y."/>
            <person name="Wang Y."/>
            <person name="Huang Y."/>
            <person name="Liu J."/>
            <person name="Kang H."/>
            <person name="Chen J."/>
            <person name="Wang L."/>
            <person name="Chen A."/>
            <person name="Yu S."/>
            <person name="Gao Z."/>
            <person name="Jin L."/>
            <person name="Gu W."/>
            <person name="Wang Z."/>
            <person name="Zhao L."/>
            <person name="Shi B."/>
            <person name="Wen H."/>
            <person name="Lin R."/>
            <person name="Jones M.K."/>
            <person name="Brejova B."/>
            <person name="Vinar T."/>
            <person name="Zhao G."/>
            <person name="McManus D.P."/>
            <person name="Chen Z."/>
            <person name="Zhou Y."/>
            <person name="Wang S."/>
        </authorList>
    </citation>
    <scope>NUCLEOTIDE SEQUENCE [LARGE SCALE GENOMIC DNA]</scope>
</reference>
<evidence type="ECO:0000313" key="2">
    <source>
        <dbReference type="EMBL" id="EUB55099.1"/>
    </source>
</evidence>
<dbReference type="GeneID" id="36345751"/>
<evidence type="ECO:0000313" key="3">
    <source>
        <dbReference type="Proteomes" id="UP000019149"/>
    </source>
</evidence>
<dbReference type="RefSeq" id="XP_024346295.1">
    <property type="nucleotide sequence ID" value="XM_024499285.1"/>
</dbReference>
<dbReference type="KEGG" id="egl:EGR_10036"/>
<organism evidence="2 3">
    <name type="scientific">Echinococcus granulosus</name>
    <name type="common">Hydatid tapeworm</name>
    <dbReference type="NCBI Taxonomy" id="6210"/>
    <lineage>
        <taxon>Eukaryota</taxon>
        <taxon>Metazoa</taxon>
        <taxon>Spiralia</taxon>
        <taxon>Lophotrochozoa</taxon>
        <taxon>Platyhelminthes</taxon>
        <taxon>Cestoda</taxon>
        <taxon>Eucestoda</taxon>
        <taxon>Cyclophyllidea</taxon>
        <taxon>Taeniidae</taxon>
        <taxon>Echinococcus</taxon>
        <taxon>Echinococcus granulosus group</taxon>
    </lineage>
</organism>
<feature type="transmembrane region" description="Helical" evidence="1">
    <location>
        <begin position="84"/>
        <end position="103"/>
    </location>
</feature>
<dbReference type="CTD" id="36345751"/>
<keyword evidence="1" id="KW-1133">Transmembrane helix</keyword>
<accession>W6UNX5</accession>
<protein>
    <submittedName>
        <fullName evidence="2">Uncharacterized protein</fullName>
    </submittedName>
</protein>
<gene>
    <name evidence="2" type="ORF">EGR_10036</name>
</gene>
<dbReference type="AlphaFoldDB" id="W6UNX5"/>
<sequence length="534" mass="61697">MQFEEILWNFWEMPNAQDAIKVAHQALTDFNTEKYILLSNVLALMRRQLDDLEFIIQGRIADCKGNKSMQIQKVIEQVVTLNLLLVYIALTECCLWTLVLHLLKMTLCVVFFKYTNDNDPIFLADFGSNRICGSYCYTTPYNKKFLQTFEKLTFCLQFTIIGLAAAQYFQHQLSACVKASVGRFYKACINVPEVIIKQDQEKSQIAALMQSMATYCYCCSLHFRRYFLNTSIDFLGFVGHICKCSSAIHITRFLNSQQLLRSACLNMCNNIPRKDSICRDSNTKESIRKQLFLRTRKKCSRSSQNAIVPVYVHLTLIHFLMFDQQKLFLILSRRNHCQLFQSSLSAVVCITINKTSFLHFIDLSVLLPCKSDNLIPVKAALIPPIRITMRVDMWRLLVKETLEKQRSEMTIYKFLTFYLSSSEVYHGKVAFDRQPAKDIYCFVVTKRRVDLSKLPRCRLHPDKTGPYFFVPFTVSSSSNILVMQCAVRFDCFLGDARIAPQLTLTANSKNWHDCEFSASMMWNHSSTLNNMASI</sequence>
<keyword evidence="1" id="KW-0472">Membrane</keyword>
<dbReference type="Proteomes" id="UP000019149">
    <property type="component" value="Unassembled WGS sequence"/>
</dbReference>
<keyword evidence="3" id="KW-1185">Reference proteome</keyword>
<keyword evidence="1" id="KW-0812">Transmembrane</keyword>
<evidence type="ECO:0000256" key="1">
    <source>
        <dbReference type="SAM" id="Phobius"/>
    </source>
</evidence>